<evidence type="ECO:0000256" key="2">
    <source>
        <dbReference type="ARBA" id="ARBA00007375"/>
    </source>
</evidence>
<organism evidence="7 8">
    <name type="scientific">Cercophora scortea</name>
    <dbReference type="NCBI Taxonomy" id="314031"/>
    <lineage>
        <taxon>Eukaryota</taxon>
        <taxon>Fungi</taxon>
        <taxon>Dikarya</taxon>
        <taxon>Ascomycota</taxon>
        <taxon>Pezizomycotina</taxon>
        <taxon>Sordariomycetes</taxon>
        <taxon>Sordariomycetidae</taxon>
        <taxon>Sordariales</taxon>
        <taxon>Lasiosphaeriaceae</taxon>
        <taxon>Cercophora</taxon>
    </lineage>
</organism>
<name>A0AAE0M432_9PEZI</name>
<keyword evidence="8" id="KW-1185">Reference proteome</keyword>
<keyword evidence="4 6" id="KW-1133">Transmembrane helix</keyword>
<dbReference type="AlphaFoldDB" id="A0AAE0M432"/>
<proteinExistence type="inferred from homology"/>
<dbReference type="InterPro" id="IPR012506">
    <property type="entry name" value="TMEM86B-like"/>
</dbReference>
<protein>
    <submittedName>
        <fullName evidence="7">YhhN-like protein</fullName>
    </submittedName>
</protein>
<reference evidence="7" key="1">
    <citation type="journal article" date="2023" name="Mol. Phylogenet. Evol.">
        <title>Genome-scale phylogeny and comparative genomics of the fungal order Sordariales.</title>
        <authorList>
            <person name="Hensen N."/>
            <person name="Bonometti L."/>
            <person name="Westerberg I."/>
            <person name="Brannstrom I.O."/>
            <person name="Guillou S."/>
            <person name="Cros-Aarteil S."/>
            <person name="Calhoun S."/>
            <person name="Haridas S."/>
            <person name="Kuo A."/>
            <person name="Mondo S."/>
            <person name="Pangilinan J."/>
            <person name="Riley R."/>
            <person name="LaButti K."/>
            <person name="Andreopoulos B."/>
            <person name="Lipzen A."/>
            <person name="Chen C."/>
            <person name="Yan M."/>
            <person name="Daum C."/>
            <person name="Ng V."/>
            <person name="Clum A."/>
            <person name="Steindorff A."/>
            <person name="Ohm R.A."/>
            <person name="Martin F."/>
            <person name="Silar P."/>
            <person name="Natvig D.O."/>
            <person name="Lalanne C."/>
            <person name="Gautier V."/>
            <person name="Ament-Velasquez S.L."/>
            <person name="Kruys A."/>
            <person name="Hutchinson M.I."/>
            <person name="Powell A.J."/>
            <person name="Barry K."/>
            <person name="Miller A.N."/>
            <person name="Grigoriev I.V."/>
            <person name="Debuchy R."/>
            <person name="Gladieux P."/>
            <person name="Hiltunen Thoren M."/>
            <person name="Johannesson H."/>
        </authorList>
    </citation>
    <scope>NUCLEOTIDE SEQUENCE</scope>
    <source>
        <strain evidence="7">SMH4131-1</strain>
    </source>
</reference>
<reference evidence="7" key="2">
    <citation type="submission" date="2023-06" db="EMBL/GenBank/DDBJ databases">
        <authorList>
            <consortium name="Lawrence Berkeley National Laboratory"/>
            <person name="Haridas S."/>
            <person name="Hensen N."/>
            <person name="Bonometti L."/>
            <person name="Westerberg I."/>
            <person name="Brannstrom I.O."/>
            <person name="Guillou S."/>
            <person name="Cros-Aarteil S."/>
            <person name="Calhoun S."/>
            <person name="Kuo A."/>
            <person name="Mondo S."/>
            <person name="Pangilinan J."/>
            <person name="Riley R."/>
            <person name="Labutti K."/>
            <person name="Andreopoulos B."/>
            <person name="Lipzen A."/>
            <person name="Chen C."/>
            <person name="Yanf M."/>
            <person name="Daum C."/>
            <person name="Ng V."/>
            <person name="Clum A."/>
            <person name="Steindorff A."/>
            <person name="Ohm R."/>
            <person name="Martin F."/>
            <person name="Silar P."/>
            <person name="Natvig D."/>
            <person name="Lalanne C."/>
            <person name="Gautier V."/>
            <person name="Ament-Velasquez S.L."/>
            <person name="Kruys A."/>
            <person name="Hutchinson M.I."/>
            <person name="Powell A.J."/>
            <person name="Barry K."/>
            <person name="Miller A.N."/>
            <person name="Grigoriev I.V."/>
            <person name="Debuchy R."/>
            <person name="Gladieux P."/>
            <person name="Thoren M.H."/>
            <person name="Johannesson H."/>
        </authorList>
    </citation>
    <scope>NUCLEOTIDE SEQUENCE</scope>
    <source>
        <strain evidence="7">SMH4131-1</strain>
    </source>
</reference>
<sequence>MSEIIPTSSITIENAVLALSLSTALLYGVKVHSPPSYTRMITKTTSTALLSALSSLRGGPPLLATALALGATGDAFLAWDGDAAFLGGLGSFLVAHVLYIFLFAGTGDGVAQLLAEGWRVATALGLTVVFAPTMVALLMPRVARDMRAPILVYITAIVVMVLAALTMGEKGWVVLGAVLFTASDGILSAEKFIVSIKSAHRRWMPYAVWALYYAGQLLIALGFSSGKAV</sequence>
<feature type="transmembrane region" description="Helical" evidence="6">
    <location>
        <begin position="173"/>
        <end position="194"/>
    </location>
</feature>
<accession>A0AAE0M432</accession>
<comment type="similarity">
    <text evidence="2">Belongs to the TMEM86 family.</text>
</comment>
<feature type="transmembrane region" description="Helical" evidence="6">
    <location>
        <begin position="83"/>
        <end position="105"/>
    </location>
</feature>
<keyword evidence="5 6" id="KW-0472">Membrane</keyword>
<feature type="transmembrane region" description="Helical" evidence="6">
    <location>
        <begin position="12"/>
        <end position="29"/>
    </location>
</feature>
<dbReference type="GO" id="GO:0016020">
    <property type="term" value="C:membrane"/>
    <property type="evidence" value="ECO:0007669"/>
    <property type="project" value="UniProtKB-SubCell"/>
</dbReference>
<dbReference type="GO" id="GO:0016787">
    <property type="term" value="F:hydrolase activity"/>
    <property type="evidence" value="ECO:0007669"/>
    <property type="project" value="TreeGrafter"/>
</dbReference>
<feature type="transmembrane region" description="Helical" evidence="6">
    <location>
        <begin position="150"/>
        <end position="167"/>
    </location>
</feature>
<dbReference type="Proteomes" id="UP001286456">
    <property type="component" value="Unassembled WGS sequence"/>
</dbReference>
<comment type="caution">
    <text evidence="7">The sequence shown here is derived from an EMBL/GenBank/DDBJ whole genome shotgun (WGS) entry which is preliminary data.</text>
</comment>
<dbReference type="EMBL" id="JAUEPO010000008">
    <property type="protein sequence ID" value="KAK3317164.1"/>
    <property type="molecule type" value="Genomic_DNA"/>
</dbReference>
<evidence type="ECO:0000256" key="1">
    <source>
        <dbReference type="ARBA" id="ARBA00004141"/>
    </source>
</evidence>
<evidence type="ECO:0000313" key="7">
    <source>
        <dbReference type="EMBL" id="KAK3317164.1"/>
    </source>
</evidence>
<gene>
    <name evidence="7" type="ORF">B0T19DRAFT_302463</name>
</gene>
<feature type="transmembrane region" description="Helical" evidence="6">
    <location>
        <begin position="117"/>
        <end position="138"/>
    </location>
</feature>
<dbReference type="PANTHER" id="PTHR31885">
    <property type="entry name" value="GH04784P"/>
    <property type="match status" value="1"/>
</dbReference>
<dbReference type="Pfam" id="PF07947">
    <property type="entry name" value="YhhN"/>
    <property type="match status" value="1"/>
</dbReference>
<evidence type="ECO:0000256" key="4">
    <source>
        <dbReference type="ARBA" id="ARBA00022989"/>
    </source>
</evidence>
<feature type="transmembrane region" description="Helical" evidence="6">
    <location>
        <begin position="206"/>
        <end position="224"/>
    </location>
</feature>
<evidence type="ECO:0000313" key="8">
    <source>
        <dbReference type="Proteomes" id="UP001286456"/>
    </source>
</evidence>
<evidence type="ECO:0000256" key="6">
    <source>
        <dbReference type="SAM" id="Phobius"/>
    </source>
</evidence>
<comment type="subcellular location">
    <subcellularLocation>
        <location evidence="1">Membrane</location>
        <topology evidence="1">Multi-pass membrane protein</topology>
    </subcellularLocation>
</comment>
<dbReference type="PANTHER" id="PTHR31885:SF6">
    <property type="entry name" value="GH04784P"/>
    <property type="match status" value="1"/>
</dbReference>
<evidence type="ECO:0000256" key="5">
    <source>
        <dbReference type="ARBA" id="ARBA00023136"/>
    </source>
</evidence>
<keyword evidence="3 6" id="KW-0812">Transmembrane</keyword>
<evidence type="ECO:0000256" key="3">
    <source>
        <dbReference type="ARBA" id="ARBA00022692"/>
    </source>
</evidence>